<evidence type="ECO:0000313" key="4">
    <source>
        <dbReference type="Proteomes" id="UP000295709"/>
    </source>
</evidence>
<evidence type="ECO:0000313" key="3">
    <source>
        <dbReference type="Proteomes" id="UP000269375"/>
    </source>
</evidence>
<sequence length="250" mass="28885">MVKKIVLLICFTLLKTLQAQQQEVLERYPYGQSPYEGGTDALILEMIQVIKKNEFSPCPSTEKYLLPILVNADASINFVKDPDTVSVFKNKCAFEFSRKLIPYLKKWKPASENGKPVGAIAEIQIEPFYLYYSKENPKLNEYKKPKFKSGMKVFGSHVKNIIEKNLNANEDKKLYLSFVVNEKGVAENFQIEGNYTAAEKGNMANELKKIKGEWEPATFNGIPMKFKFYNEFNQEFSFDYERVKYENAGW</sequence>
<dbReference type="EMBL" id="RJTX01000004">
    <property type="protein sequence ID" value="ROH96194.1"/>
    <property type="molecule type" value="Genomic_DNA"/>
</dbReference>
<evidence type="ECO:0000313" key="2">
    <source>
        <dbReference type="EMBL" id="TDX91387.1"/>
    </source>
</evidence>
<name>A0A3N0VTU7_9FLAO</name>
<protein>
    <recommendedName>
        <fullName evidence="5">TonB C-terminal domain-containing protein</fullName>
    </recommendedName>
</protein>
<evidence type="ECO:0000313" key="1">
    <source>
        <dbReference type="EMBL" id="ROH96194.1"/>
    </source>
</evidence>
<comment type="caution">
    <text evidence="1">The sequence shown here is derived from an EMBL/GenBank/DDBJ whole genome shotgun (WGS) entry which is preliminary data.</text>
</comment>
<reference evidence="1" key="1">
    <citation type="submission" date="2018-11" db="EMBL/GenBank/DDBJ databases">
        <title>Proposal to divide the Flavobacteriaceae and reorganize its genera based on Amino Acid Identity values calculated from whole genome sequences.</title>
        <authorList>
            <person name="Nicholson A.C."/>
            <person name="Gulvik C.A."/>
            <person name="Whitney A.M."/>
            <person name="Humrighouse B.W."/>
            <person name="Bell M."/>
            <person name="Holmes B."/>
            <person name="Steigerwalt A."/>
            <person name="Villarma A."/>
            <person name="Sheth M."/>
            <person name="Batra D."/>
            <person name="Pryor J."/>
            <person name="Bernardet J.-F."/>
            <person name="Hugo C."/>
            <person name="Kampfer P."/>
            <person name="Newman J."/>
            <person name="Mcquiston J.R."/>
        </authorList>
    </citation>
    <scope>NUCLEOTIDE SEQUENCE</scope>
    <source>
        <strain evidence="1">DSM 15235</strain>
    </source>
</reference>
<dbReference type="AlphaFoldDB" id="A0A3N0VTU7"/>
<dbReference type="EMBL" id="SOQW01000003">
    <property type="protein sequence ID" value="TDX91387.1"/>
    <property type="molecule type" value="Genomic_DNA"/>
</dbReference>
<reference evidence="2 4" key="2">
    <citation type="submission" date="2019-03" db="EMBL/GenBank/DDBJ databases">
        <title>Genomic Encyclopedia of Archaeal and Bacterial Type Strains, Phase II (KMG-II): from individual species to whole genera.</title>
        <authorList>
            <person name="Goeker M."/>
        </authorList>
    </citation>
    <scope>NUCLEOTIDE SEQUENCE [LARGE SCALE GENOMIC DNA]</scope>
    <source>
        <strain evidence="2 4">DSM 15235</strain>
    </source>
</reference>
<gene>
    <name evidence="2" type="ORF">BCF50_2517</name>
    <name evidence="1" type="ORF">EGI05_16985</name>
</gene>
<evidence type="ECO:0008006" key="5">
    <source>
        <dbReference type="Google" id="ProtNLM"/>
    </source>
</evidence>
<organism evidence="1 3">
    <name type="scientific">Chryseobacterium daecheongense</name>
    <dbReference type="NCBI Taxonomy" id="192389"/>
    <lineage>
        <taxon>Bacteria</taxon>
        <taxon>Pseudomonadati</taxon>
        <taxon>Bacteroidota</taxon>
        <taxon>Flavobacteriia</taxon>
        <taxon>Flavobacteriales</taxon>
        <taxon>Weeksellaceae</taxon>
        <taxon>Chryseobacterium group</taxon>
        <taxon>Chryseobacterium</taxon>
    </lineage>
</organism>
<dbReference type="Proteomes" id="UP000269375">
    <property type="component" value="Unassembled WGS sequence"/>
</dbReference>
<dbReference type="RefSeq" id="WP_123264201.1">
    <property type="nucleotide sequence ID" value="NZ_RJTX01000004.1"/>
</dbReference>
<keyword evidence="4" id="KW-1185">Reference proteome</keyword>
<accession>A0A3N0VTU7</accession>
<dbReference type="OrthoDB" id="1265378at2"/>
<proteinExistence type="predicted"/>
<dbReference type="Proteomes" id="UP000295709">
    <property type="component" value="Unassembled WGS sequence"/>
</dbReference>